<reference evidence="2" key="1">
    <citation type="submission" date="2019-08" db="EMBL/GenBank/DDBJ databases">
        <authorList>
            <person name="Kucharzyk K."/>
            <person name="Murdoch R.W."/>
            <person name="Higgins S."/>
            <person name="Loffler F."/>
        </authorList>
    </citation>
    <scope>NUCLEOTIDE SEQUENCE</scope>
</reference>
<dbReference type="GO" id="GO:0006950">
    <property type="term" value="P:response to stress"/>
    <property type="evidence" value="ECO:0007669"/>
    <property type="project" value="TreeGrafter"/>
</dbReference>
<dbReference type="InterPro" id="IPR000835">
    <property type="entry name" value="HTH_MarR-typ"/>
</dbReference>
<dbReference type="PANTHER" id="PTHR33164">
    <property type="entry name" value="TRANSCRIPTIONAL REGULATOR, MARR FAMILY"/>
    <property type="match status" value="1"/>
</dbReference>
<dbReference type="GO" id="GO:0003700">
    <property type="term" value="F:DNA-binding transcription factor activity"/>
    <property type="evidence" value="ECO:0007669"/>
    <property type="project" value="InterPro"/>
</dbReference>
<name>A0A645FGT4_9ZZZZ</name>
<dbReference type="SMART" id="SM00347">
    <property type="entry name" value="HTH_MARR"/>
    <property type="match status" value="1"/>
</dbReference>
<evidence type="ECO:0000259" key="1">
    <source>
        <dbReference type="PROSITE" id="PS50995"/>
    </source>
</evidence>
<dbReference type="PROSITE" id="PS50995">
    <property type="entry name" value="HTH_MARR_2"/>
    <property type="match status" value="1"/>
</dbReference>
<comment type="caution">
    <text evidence="2">The sequence shown here is derived from an EMBL/GenBank/DDBJ whole genome shotgun (WGS) entry which is preliminary data.</text>
</comment>
<dbReference type="AlphaFoldDB" id="A0A645FGT4"/>
<dbReference type="InterPro" id="IPR036388">
    <property type="entry name" value="WH-like_DNA-bd_sf"/>
</dbReference>
<accession>A0A645FGT4</accession>
<sequence>MLEGGGSLNPIKTNAISDAPMIFALLLIISNKMNTLLDREFKEFDVTTKQWFLSETIHSLFDAPPTMQEVAGEMGSSHQNIKQVALKLQHKGLLQLEKDKKDARVTRLRLTGKSEAFWEKTDPKGAAFRENMFKGMENKDIATTRGLLEKMLLNLTEMEKATVERAENEGHHK</sequence>
<dbReference type="SUPFAM" id="SSF46785">
    <property type="entry name" value="Winged helix' DNA-binding domain"/>
    <property type="match status" value="1"/>
</dbReference>
<dbReference type="PANTHER" id="PTHR33164:SF58">
    <property type="entry name" value="DNA-BINDING TRANSCRIPTIONAL REPRESSOR SCOC"/>
    <property type="match status" value="1"/>
</dbReference>
<organism evidence="2">
    <name type="scientific">bioreactor metagenome</name>
    <dbReference type="NCBI Taxonomy" id="1076179"/>
    <lineage>
        <taxon>unclassified sequences</taxon>
        <taxon>metagenomes</taxon>
        <taxon>ecological metagenomes</taxon>
    </lineage>
</organism>
<gene>
    <name evidence="2" type="ORF">SDC9_160500</name>
</gene>
<evidence type="ECO:0000313" key="2">
    <source>
        <dbReference type="EMBL" id="MPN13180.1"/>
    </source>
</evidence>
<protein>
    <recommendedName>
        <fullName evidence="1">HTH marR-type domain-containing protein</fullName>
    </recommendedName>
</protein>
<dbReference type="InterPro" id="IPR036390">
    <property type="entry name" value="WH_DNA-bd_sf"/>
</dbReference>
<feature type="domain" description="HTH marR-type" evidence="1">
    <location>
        <begin position="19"/>
        <end position="153"/>
    </location>
</feature>
<dbReference type="InterPro" id="IPR039422">
    <property type="entry name" value="MarR/SlyA-like"/>
</dbReference>
<proteinExistence type="predicted"/>
<dbReference type="EMBL" id="VSSQ01059653">
    <property type="protein sequence ID" value="MPN13180.1"/>
    <property type="molecule type" value="Genomic_DNA"/>
</dbReference>
<dbReference type="Gene3D" id="1.10.10.10">
    <property type="entry name" value="Winged helix-like DNA-binding domain superfamily/Winged helix DNA-binding domain"/>
    <property type="match status" value="1"/>
</dbReference>